<keyword evidence="3" id="KW-1185">Reference proteome</keyword>
<organism evidence="2 3">
    <name type="scientific">Apiospora aurea</name>
    <dbReference type="NCBI Taxonomy" id="335848"/>
    <lineage>
        <taxon>Eukaryota</taxon>
        <taxon>Fungi</taxon>
        <taxon>Dikarya</taxon>
        <taxon>Ascomycota</taxon>
        <taxon>Pezizomycotina</taxon>
        <taxon>Sordariomycetes</taxon>
        <taxon>Xylariomycetidae</taxon>
        <taxon>Amphisphaeriales</taxon>
        <taxon>Apiosporaceae</taxon>
        <taxon>Apiospora</taxon>
    </lineage>
</organism>
<dbReference type="Proteomes" id="UP001391051">
    <property type="component" value="Unassembled WGS sequence"/>
</dbReference>
<evidence type="ECO:0000313" key="3">
    <source>
        <dbReference type="Proteomes" id="UP001391051"/>
    </source>
</evidence>
<comment type="caution">
    <text evidence="2">The sequence shown here is derived from an EMBL/GenBank/DDBJ whole genome shotgun (WGS) entry which is preliminary data.</text>
</comment>
<dbReference type="RefSeq" id="XP_066706833.1">
    <property type="nucleotide sequence ID" value="XM_066837940.1"/>
</dbReference>
<protein>
    <submittedName>
        <fullName evidence="2">Uncharacterized protein</fullName>
    </submittedName>
</protein>
<evidence type="ECO:0000256" key="1">
    <source>
        <dbReference type="SAM" id="MobiDB-lite"/>
    </source>
</evidence>
<feature type="region of interest" description="Disordered" evidence="1">
    <location>
        <begin position="45"/>
        <end position="64"/>
    </location>
</feature>
<dbReference type="GeneID" id="92071002"/>
<evidence type="ECO:0000313" key="2">
    <source>
        <dbReference type="EMBL" id="KAK7967441.1"/>
    </source>
</evidence>
<gene>
    <name evidence="2" type="ORF">PG986_001718</name>
</gene>
<dbReference type="EMBL" id="JAQQWE010000001">
    <property type="protein sequence ID" value="KAK7967441.1"/>
    <property type="molecule type" value="Genomic_DNA"/>
</dbReference>
<sequence>MNTALESLPSGAYELHTRLATLSVPWKMPDVASRFDSPLGNVAAPVGSLSRTHSNGFQDPRWKG</sequence>
<name>A0ABR1QYM0_9PEZI</name>
<proteinExistence type="predicted"/>
<accession>A0ABR1QYM0</accession>
<reference evidence="2 3" key="1">
    <citation type="submission" date="2023-01" db="EMBL/GenBank/DDBJ databases">
        <title>Analysis of 21 Apiospora genomes using comparative genomics revels a genus with tremendous synthesis potential of carbohydrate active enzymes and secondary metabolites.</title>
        <authorList>
            <person name="Sorensen T."/>
        </authorList>
    </citation>
    <scope>NUCLEOTIDE SEQUENCE [LARGE SCALE GENOMIC DNA]</scope>
    <source>
        <strain evidence="2 3">CBS 24483</strain>
    </source>
</reference>